<sequence>MNKFLKCANSKVNAIDMFSKPVSLTYQKKEKFTTFFGGIVTGMLILGLIAYGIQLSIQMFTRSATSMSKNVIKRDQILVSDYYNLGDEELKFAVYMVDDNTANGFTDPTYFNLSAYQFNYSNDFNSSTFTYNTTEVEMDICGDNFQKASKSINGFRKYFKKSTYCPVSPNFIVGGSNLSNEMKAVRIVVKKCVNGTSTIVCKPNSEIEAKARDIDVTVIVSSKYFDFDDYDTPIKQIIDDKFYFRMSSGMRKYGRLYVKRSTVSLSDSIFPFSSEKQQSFLSIDDYQQDGETRDDTDPFLMNFEFRQDPTVDSYERRVYSILDLFGQLGGFFEVLVIFGGALVHYFASQMYNYSLFSQLYCLNGADVHTTNDKSQVAPKSSKKDKGTIITKLNEKEQTLLQTIESRINSKRRFHFTVEDYFKTLVPCFKTRARSEFKILSDKLSDECDLTSVVCSIRHLKTLMKLTLSEHQALMMDFDCRSNYLHKDTKDGCFTKPNDFPQPTQEPFGMAKTKQAVLLEKLKNLDYDILERDANIILGISLKHQTLVDEAQRQSLLSNNRSSTKNKEESVVGLFEEEKENSNLHKESELYEDK</sequence>
<evidence type="ECO:0000313" key="4">
    <source>
        <dbReference type="Proteomes" id="UP001295684"/>
    </source>
</evidence>
<feature type="compositionally biased region" description="Basic and acidic residues" evidence="1">
    <location>
        <begin position="579"/>
        <end position="593"/>
    </location>
</feature>
<dbReference type="Proteomes" id="UP001295684">
    <property type="component" value="Unassembled WGS sequence"/>
</dbReference>
<evidence type="ECO:0000313" key="3">
    <source>
        <dbReference type="EMBL" id="CAI2363423.1"/>
    </source>
</evidence>
<keyword evidence="2" id="KW-0812">Transmembrane</keyword>
<dbReference type="AlphaFoldDB" id="A0AAD1U7J9"/>
<dbReference type="GO" id="GO:0007131">
    <property type="term" value="P:reciprocal meiotic recombination"/>
    <property type="evidence" value="ECO:0007669"/>
    <property type="project" value="TreeGrafter"/>
</dbReference>
<evidence type="ECO:0000256" key="1">
    <source>
        <dbReference type="SAM" id="MobiDB-lite"/>
    </source>
</evidence>
<protein>
    <submittedName>
        <fullName evidence="3">Uncharacterized protein</fullName>
    </submittedName>
</protein>
<dbReference type="PANTHER" id="PTHR31398">
    <property type="entry name" value="MEIOTIC NUCLEAR DIVISION PROTEIN 1 HOMOLOG"/>
    <property type="match status" value="1"/>
</dbReference>
<evidence type="ECO:0000256" key="2">
    <source>
        <dbReference type="SAM" id="Phobius"/>
    </source>
</evidence>
<dbReference type="PANTHER" id="PTHR31398:SF0">
    <property type="entry name" value="MEIOTIC NUCLEAR DIVISION PROTEIN 1 HOMOLOG"/>
    <property type="match status" value="1"/>
</dbReference>
<feature type="transmembrane region" description="Helical" evidence="2">
    <location>
        <begin position="32"/>
        <end position="53"/>
    </location>
</feature>
<feature type="region of interest" description="Disordered" evidence="1">
    <location>
        <begin position="557"/>
        <end position="593"/>
    </location>
</feature>
<name>A0AAD1U7J9_EUPCR</name>
<dbReference type="GO" id="GO:0005634">
    <property type="term" value="C:nucleus"/>
    <property type="evidence" value="ECO:0007669"/>
    <property type="project" value="TreeGrafter"/>
</dbReference>
<dbReference type="EMBL" id="CAMPGE010004573">
    <property type="protein sequence ID" value="CAI2363423.1"/>
    <property type="molecule type" value="Genomic_DNA"/>
</dbReference>
<gene>
    <name evidence="3" type="ORF">ECRASSUSDP1_LOCUS4759</name>
</gene>
<comment type="caution">
    <text evidence="3">The sequence shown here is derived from an EMBL/GenBank/DDBJ whole genome shotgun (WGS) entry which is preliminary data.</text>
</comment>
<keyword evidence="2" id="KW-0472">Membrane</keyword>
<organism evidence="3 4">
    <name type="scientific">Euplotes crassus</name>
    <dbReference type="NCBI Taxonomy" id="5936"/>
    <lineage>
        <taxon>Eukaryota</taxon>
        <taxon>Sar</taxon>
        <taxon>Alveolata</taxon>
        <taxon>Ciliophora</taxon>
        <taxon>Intramacronucleata</taxon>
        <taxon>Spirotrichea</taxon>
        <taxon>Hypotrichia</taxon>
        <taxon>Euplotida</taxon>
        <taxon>Euplotidae</taxon>
        <taxon>Moneuplotes</taxon>
    </lineage>
</organism>
<reference evidence="3" key="1">
    <citation type="submission" date="2023-07" db="EMBL/GenBank/DDBJ databases">
        <authorList>
            <consortium name="AG Swart"/>
            <person name="Singh M."/>
            <person name="Singh A."/>
            <person name="Seah K."/>
            <person name="Emmerich C."/>
        </authorList>
    </citation>
    <scope>NUCLEOTIDE SEQUENCE</scope>
    <source>
        <strain evidence="3">DP1</strain>
    </source>
</reference>
<accession>A0AAD1U7J9</accession>
<keyword evidence="2" id="KW-1133">Transmembrane helix</keyword>
<keyword evidence="4" id="KW-1185">Reference proteome</keyword>
<proteinExistence type="predicted"/>